<keyword evidence="4" id="KW-1185">Reference proteome</keyword>
<evidence type="ECO:0008006" key="5">
    <source>
        <dbReference type="Google" id="ProtNLM"/>
    </source>
</evidence>
<evidence type="ECO:0000256" key="2">
    <source>
        <dbReference type="SAM" id="MobiDB-lite"/>
    </source>
</evidence>
<proteinExistence type="predicted"/>
<dbReference type="InterPro" id="IPR027417">
    <property type="entry name" value="P-loop_NTPase"/>
</dbReference>
<protein>
    <recommendedName>
        <fullName evidence="5">G domain-containing protein</fullName>
    </recommendedName>
</protein>
<evidence type="ECO:0000256" key="1">
    <source>
        <dbReference type="SAM" id="Coils"/>
    </source>
</evidence>
<feature type="region of interest" description="Disordered" evidence="2">
    <location>
        <begin position="475"/>
        <end position="500"/>
    </location>
</feature>
<name>A0AA39XL73_9PEZI</name>
<sequence length="575" mass="66727">MSYYVLNPDSPIVVLIIGPSQNGKTTFINRIIRMAGNDVPYGREGDRNTKCTKAVSFFDVDVPTSEYVLIDREKRQVFDVPDIATDEDKVLGGGWWRRQRSDMYDIRPRDPQAPYLRLRLIDTPGLDDSENKDFENMEDVLRTLNNLSRSSEEWERQISAIVLVYNSNNPFSFSFQTVIKHYHQCMPNLFGGLAVVNTHFDLANLSRRKAHLIRDKLLGSDKDSARNSIIKQRAEDFRKALGETLSPNHFFLDSKPKETLAYPELLSRNTVAHILSFWRVAKPMPITQMRMFKSADMLTIDAKLQRGLQMAIDSWTVDLRMKREAATDREALKSKLLQQKEEGNNAMSRLQEELDRIDTTTVFSIRTYVTEDDPSVWRVLKDWTFRKRIRATFPITESEYDEFEVVTENSPRGKWIPQDCHYDSKTRTWTGTYESEPGKSPNLIAKAQTTNQVKHRQRIEELRREKRRLKASLVENQMESEQRYGAERMSEQPESERDEQLNQLVRQVETASHLIEVLRQKSPPIDKAFNEAARVRYTKRPGEISVQDLIDFAAAAELEFDIVRPLRRELVGADL</sequence>
<comment type="caution">
    <text evidence="3">The sequence shown here is derived from an EMBL/GenBank/DDBJ whole genome shotgun (WGS) entry which is preliminary data.</text>
</comment>
<dbReference type="AlphaFoldDB" id="A0AA39XL73"/>
<dbReference type="Proteomes" id="UP001174934">
    <property type="component" value="Unassembled WGS sequence"/>
</dbReference>
<dbReference type="SUPFAM" id="SSF52540">
    <property type="entry name" value="P-loop containing nucleoside triphosphate hydrolases"/>
    <property type="match status" value="1"/>
</dbReference>
<organism evidence="3 4">
    <name type="scientific">Bombardia bombarda</name>
    <dbReference type="NCBI Taxonomy" id="252184"/>
    <lineage>
        <taxon>Eukaryota</taxon>
        <taxon>Fungi</taxon>
        <taxon>Dikarya</taxon>
        <taxon>Ascomycota</taxon>
        <taxon>Pezizomycotina</taxon>
        <taxon>Sordariomycetes</taxon>
        <taxon>Sordariomycetidae</taxon>
        <taxon>Sordariales</taxon>
        <taxon>Lasiosphaeriaceae</taxon>
        <taxon>Bombardia</taxon>
    </lineage>
</organism>
<evidence type="ECO:0000313" key="4">
    <source>
        <dbReference type="Proteomes" id="UP001174934"/>
    </source>
</evidence>
<feature type="coiled-coil region" evidence="1">
    <location>
        <begin position="322"/>
        <end position="360"/>
    </location>
</feature>
<keyword evidence="1" id="KW-0175">Coiled coil</keyword>
<dbReference type="EMBL" id="JAULSR010000001">
    <property type="protein sequence ID" value="KAK0636073.1"/>
    <property type="molecule type" value="Genomic_DNA"/>
</dbReference>
<feature type="compositionally biased region" description="Basic and acidic residues" evidence="2">
    <location>
        <begin position="480"/>
        <end position="500"/>
    </location>
</feature>
<gene>
    <name evidence="3" type="ORF">B0T17DRAFT_612857</name>
</gene>
<evidence type="ECO:0000313" key="3">
    <source>
        <dbReference type="EMBL" id="KAK0636073.1"/>
    </source>
</evidence>
<reference evidence="3" key="1">
    <citation type="submission" date="2023-06" db="EMBL/GenBank/DDBJ databases">
        <title>Genome-scale phylogeny and comparative genomics of the fungal order Sordariales.</title>
        <authorList>
            <consortium name="Lawrence Berkeley National Laboratory"/>
            <person name="Hensen N."/>
            <person name="Bonometti L."/>
            <person name="Westerberg I."/>
            <person name="Brannstrom I.O."/>
            <person name="Guillou S."/>
            <person name="Cros-Aarteil S."/>
            <person name="Calhoun S."/>
            <person name="Haridas S."/>
            <person name="Kuo A."/>
            <person name="Mondo S."/>
            <person name="Pangilinan J."/>
            <person name="Riley R."/>
            <person name="LaButti K."/>
            <person name="Andreopoulos B."/>
            <person name="Lipzen A."/>
            <person name="Chen C."/>
            <person name="Yanf M."/>
            <person name="Daum C."/>
            <person name="Ng V."/>
            <person name="Clum A."/>
            <person name="Steindorff A."/>
            <person name="Ohm R."/>
            <person name="Martin F."/>
            <person name="Silar P."/>
            <person name="Natvig D."/>
            <person name="Lalanne C."/>
            <person name="Gautier V."/>
            <person name="Ament-velasquez S.L."/>
            <person name="Kruys A."/>
            <person name="Hutchinson M.I."/>
            <person name="Powell A.J."/>
            <person name="Barry K."/>
            <person name="Miller A.N."/>
            <person name="Grigoriev I.V."/>
            <person name="Debuchy R."/>
            <person name="Gladieux P."/>
            <person name="Thoren M.H."/>
            <person name="Johannesson H."/>
        </authorList>
    </citation>
    <scope>NUCLEOTIDE SEQUENCE</scope>
    <source>
        <strain evidence="3">SMH3391-2</strain>
    </source>
</reference>
<dbReference type="Gene3D" id="3.40.50.300">
    <property type="entry name" value="P-loop containing nucleotide triphosphate hydrolases"/>
    <property type="match status" value="1"/>
</dbReference>
<accession>A0AA39XL73</accession>